<feature type="transmembrane region" description="Helical" evidence="5">
    <location>
        <begin position="12"/>
        <end position="29"/>
    </location>
</feature>
<evidence type="ECO:0000259" key="6">
    <source>
        <dbReference type="Pfam" id="PF04932"/>
    </source>
</evidence>
<keyword evidence="8" id="KW-1185">Reference proteome</keyword>
<dbReference type="Pfam" id="PF04932">
    <property type="entry name" value="Wzy_C"/>
    <property type="match status" value="1"/>
</dbReference>
<protein>
    <submittedName>
        <fullName evidence="7">O-antigen polymerase</fullName>
    </submittedName>
</protein>
<proteinExistence type="predicted"/>
<gene>
    <name evidence="7" type="ordered locus">ambt_11360</name>
</gene>
<evidence type="ECO:0000256" key="1">
    <source>
        <dbReference type="ARBA" id="ARBA00004141"/>
    </source>
</evidence>
<dbReference type="InterPro" id="IPR051533">
    <property type="entry name" value="WaaL-like"/>
</dbReference>
<feature type="transmembrane region" description="Helical" evidence="5">
    <location>
        <begin position="103"/>
        <end position="122"/>
    </location>
</feature>
<dbReference type="GO" id="GO:0016020">
    <property type="term" value="C:membrane"/>
    <property type="evidence" value="ECO:0007669"/>
    <property type="project" value="UniProtKB-SubCell"/>
</dbReference>
<evidence type="ECO:0000256" key="2">
    <source>
        <dbReference type="ARBA" id="ARBA00022692"/>
    </source>
</evidence>
<evidence type="ECO:0000256" key="5">
    <source>
        <dbReference type="SAM" id="Phobius"/>
    </source>
</evidence>
<evidence type="ECO:0000256" key="4">
    <source>
        <dbReference type="ARBA" id="ARBA00023136"/>
    </source>
</evidence>
<sequence length="449" mass="50315">MQQSTFQSYFERLAFYVLLSIIFILPLPLGSNRPWAWSIFEGLVAVTTIICLWSIPTKHLISRLKKHTLIVVPFVLVQIYVAIQLIDIGGIRISADPVQTQISLLKGLSYCLFICNMTWLLCSPKRIKQFVLCIITTVFLQALYAVYLQFSGLDFTPIFGYEIYDRANGSFVYHNHLANYLLIGGSLAIGLLIAQLKRKSEGKQSIKRVLIAAMEAIMSSKWLIRISIITMVVALILTRSRMGNSAFFISLLTTSMLALFLMKKPPPMLKWLIVSLVVVDVAIVGAMFGIDKVKERIDATSFEGETRDDVVTMSIPLVKEVWLTGSGAGSFYTVFPKYHTNTIHLHYDHAHNEYLQFVIEYGIVATALLGLAVLYSFYKALFALRTRSDPMSQGLAFAAVMGIIAMLIHISVDFPLQAPATTVNFIALIVLGNLSSIKVERRKRLITAR</sequence>
<dbReference type="HOGENOM" id="CLU_035700_1_0_6"/>
<dbReference type="EMBL" id="CP002339">
    <property type="protein sequence ID" value="AEF03793.1"/>
    <property type="molecule type" value="Genomic_DNA"/>
</dbReference>
<dbReference type="eggNOG" id="COG3307">
    <property type="taxonomic scope" value="Bacteria"/>
</dbReference>
<name>F5ZD31_ALTNA</name>
<evidence type="ECO:0000256" key="3">
    <source>
        <dbReference type="ARBA" id="ARBA00022989"/>
    </source>
</evidence>
<comment type="subcellular location">
    <subcellularLocation>
        <location evidence="1">Membrane</location>
        <topology evidence="1">Multi-pass membrane protein</topology>
    </subcellularLocation>
</comment>
<feature type="domain" description="O-antigen ligase-related" evidence="6">
    <location>
        <begin position="227"/>
        <end position="369"/>
    </location>
</feature>
<feature type="transmembrane region" description="Helical" evidence="5">
    <location>
        <begin position="67"/>
        <end position="91"/>
    </location>
</feature>
<feature type="transmembrane region" description="Helical" evidence="5">
    <location>
        <begin position="354"/>
        <end position="378"/>
    </location>
</feature>
<feature type="transmembrane region" description="Helical" evidence="5">
    <location>
        <begin position="390"/>
        <end position="410"/>
    </location>
</feature>
<dbReference type="PANTHER" id="PTHR37422">
    <property type="entry name" value="TEICHURONIC ACID BIOSYNTHESIS PROTEIN TUAE"/>
    <property type="match status" value="1"/>
</dbReference>
<feature type="transmembrane region" description="Helical" evidence="5">
    <location>
        <begin position="129"/>
        <end position="150"/>
    </location>
</feature>
<dbReference type="Proteomes" id="UP000000683">
    <property type="component" value="Chromosome"/>
</dbReference>
<feature type="transmembrane region" description="Helical" evidence="5">
    <location>
        <begin position="222"/>
        <end position="239"/>
    </location>
</feature>
<feature type="transmembrane region" description="Helical" evidence="5">
    <location>
        <begin position="245"/>
        <end position="262"/>
    </location>
</feature>
<keyword evidence="3 5" id="KW-1133">Transmembrane helix</keyword>
<feature type="transmembrane region" description="Helical" evidence="5">
    <location>
        <begin position="35"/>
        <end position="55"/>
    </location>
</feature>
<evidence type="ECO:0000313" key="8">
    <source>
        <dbReference type="Proteomes" id="UP000000683"/>
    </source>
</evidence>
<accession>F5ZD31</accession>
<feature type="transmembrane region" description="Helical" evidence="5">
    <location>
        <begin position="416"/>
        <end position="434"/>
    </location>
</feature>
<keyword evidence="2 5" id="KW-0812">Transmembrane</keyword>
<organism evidence="7 8">
    <name type="scientific">Alteromonas naphthalenivorans</name>
    <dbReference type="NCBI Taxonomy" id="715451"/>
    <lineage>
        <taxon>Bacteria</taxon>
        <taxon>Pseudomonadati</taxon>
        <taxon>Pseudomonadota</taxon>
        <taxon>Gammaproteobacteria</taxon>
        <taxon>Alteromonadales</taxon>
        <taxon>Alteromonadaceae</taxon>
        <taxon>Alteromonas/Salinimonas group</taxon>
        <taxon>Alteromonas</taxon>
    </lineage>
</organism>
<dbReference type="InterPro" id="IPR007016">
    <property type="entry name" value="O-antigen_ligase-rel_domated"/>
</dbReference>
<dbReference type="OrthoDB" id="9783389at2"/>
<evidence type="ECO:0000313" key="7">
    <source>
        <dbReference type="EMBL" id="AEF03793.1"/>
    </source>
</evidence>
<dbReference type="RefSeq" id="WP_013784724.1">
    <property type="nucleotide sequence ID" value="NC_015554.1"/>
</dbReference>
<dbReference type="PANTHER" id="PTHR37422:SF13">
    <property type="entry name" value="LIPOPOLYSACCHARIDE BIOSYNTHESIS PROTEIN PA4999-RELATED"/>
    <property type="match status" value="1"/>
</dbReference>
<dbReference type="AlphaFoldDB" id="F5ZD31"/>
<reference evidence="7 8" key="1">
    <citation type="journal article" date="2011" name="J. Bacteriol.">
        <title>Complete genome sequence of the polycyclic aromatic hydrocarbon-degrading bacterium Alteromonas sp. strain SN2.</title>
        <authorList>
            <person name="Jin H.M."/>
            <person name="Jeong H."/>
            <person name="Moon E.J."/>
            <person name="Math R.K."/>
            <person name="Lee K."/>
            <person name="Kim H.J."/>
            <person name="Jeon C.O."/>
            <person name="Oh T.K."/>
            <person name="Kim J.F."/>
        </authorList>
    </citation>
    <scope>NUCLEOTIDE SEQUENCE [LARGE SCALE GENOMIC DNA]</scope>
    <source>
        <strain evidence="8">JCM 17741 / KACC 18427 / KCTC 11700BP / SN2</strain>
    </source>
</reference>
<dbReference type="KEGG" id="alt:ambt_11360"/>
<feature type="transmembrane region" description="Helical" evidence="5">
    <location>
        <begin position="177"/>
        <end position="196"/>
    </location>
</feature>
<feature type="transmembrane region" description="Helical" evidence="5">
    <location>
        <begin position="269"/>
        <end position="290"/>
    </location>
</feature>
<keyword evidence="4 5" id="KW-0472">Membrane</keyword>